<dbReference type="InterPro" id="IPR001646">
    <property type="entry name" value="5peptide_repeat"/>
</dbReference>
<evidence type="ECO:0000313" key="4">
    <source>
        <dbReference type="EMBL" id="GIH86059.1"/>
    </source>
</evidence>
<dbReference type="EMBL" id="BOOI01000041">
    <property type="protein sequence ID" value="GIH86059.1"/>
    <property type="molecule type" value="Genomic_DNA"/>
</dbReference>
<evidence type="ECO:0000256" key="1">
    <source>
        <dbReference type="SAM" id="MobiDB-lite"/>
    </source>
</evidence>
<gene>
    <name evidence="4" type="ORF">Pro02_44670</name>
</gene>
<dbReference type="Pfam" id="PF13599">
    <property type="entry name" value="Pentapeptide_4"/>
    <property type="match status" value="1"/>
</dbReference>
<dbReference type="SUPFAM" id="SSF141571">
    <property type="entry name" value="Pentapeptide repeat-like"/>
    <property type="match status" value="2"/>
</dbReference>
<accession>A0A8J3WDL3</accession>
<keyword evidence="2" id="KW-0472">Membrane</keyword>
<keyword evidence="2" id="KW-0812">Transmembrane</keyword>
<reference evidence="4" key="1">
    <citation type="submission" date="2021-01" db="EMBL/GenBank/DDBJ databases">
        <title>Whole genome shotgun sequence of Planobispora rosea NBRC 15558.</title>
        <authorList>
            <person name="Komaki H."/>
            <person name="Tamura T."/>
        </authorList>
    </citation>
    <scope>NUCLEOTIDE SEQUENCE</scope>
    <source>
        <strain evidence="4">NBRC 15558</strain>
    </source>
</reference>
<evidence type="ECO:0000256" key="3">
    <source>
        <dbReference type="SAM" id="SignalP"/>
    </source>
</evidence>
<feature type="region of interest" description="Disordered" evidence="1">
    <location>
        <begin position="35"/>
        <end position="61"/>
    </location>
</feature>
<feature type="compositionally biased region" description="Low complexity" evidence="1">
    <location>
        <begin position="35"/>
        <end position="45"/>
    </location>
</feature>
<feature type="chain" id="PRO_5035300261" description="Pentapeptide repeat-containing protein" evidence="3">
    <location>
        <begin position="32"/>
        <end position="412"/>
    </location>
</feature>
<name>A0A8J3WDL3_PLARO</name>
<dbReference type="AlphaFoldDB" id="A0A8J3WDL3"/>
<keyword evidence="3" id="KW-0732">Signal</keyword>
<evidence type="ECO:0008006" key="6">
    <source>
        <dbReference type="Google" id="ProtNLM"/>
    </source>
</evidence>
<dbReference type="Pfam" id="PF00805">
    <property type="entry name" value="Pentapeptide"/>
    <property type="match status" value="2"/>
</dbReference>
<evidence type="ECO:0000256" key="2">
    <source>
        <dbReference type="SAM" id="Phobius"/>
    </source>
</evidence>
<proteinExistence type="predicted"/>
<dbReference type="PANTHER" id="PTHR14136">
    <property type="entry name" value="BTB_POZ DOMAIN-CONTAINING PROTEIN KCTD9"/>
    <property type="match status" value="1"/>
</dbReference>
<dbReference type="PANTHER" id="PTHR14136:SF17">
    <property type="entry name" value="BTB_POZ DOMAIN-CONTAINING PROTEIN KCTD9"/>
    <property type="match status" value="1"/>
</dbReference>
<dbReference type="RefSeq" id="WP_189242851.1">
    <property type="nucleotide sequence ID" value="NZ_BMQP01000023.1"/>
</dbReference>
<feature type="signal peptide" evidence="3">
    <location>
        <begin position="1"/>
        <end position="31"/>
    </location>
</feature>
<dbReference type="Proteomes" id="UP000655044">
    <property type="component" value="Unassembled WGS sequence"/>
</dbReference>
<organism evidence="4 5">
    <name type="scientific">Planobispora rosea</name>
    <dbReference type="NCBI Taxonomy" id="35762"/>
    <lineage>
        <taxon>Bacteria</taxon>
        <taxon>Bacillati</taxon>
        <taxon>Actinomycetota</taxon>
        <taxon>Actinomycetes</taxon>
        <taxon>Streptosporangiales</taxon>
        <taxon>Streptosporangiaceae</taxon>
        <taxon>Planobispora</taxon>
    </lineage>
</organism>
<sequence>MRRPTPLTFIPLTLATAAFALSALAAAPAHAATAPAATGKAAAGPCKPGEGPDLRGRDFTKGAQLPDNLRCADLTGAKLDDIEFVQEDMTGAVLRGASLKRTRFTQATLKYADLREADFTEADLGQARFHHADLRKAIMVDAEAGQAEFPYANLTGADLTRAVLTQANFTSAKLIDADLTDSTPGQLKGRKADFTRAKLHEAKMGQANLQNATFKDADLTEVVFTQAELDGVDFTGATVQDADFTQADDANLAGAKGSPKGIELPELPDPSPAGTDPGTEPASADLPDEKGGFSVGLVMVVLSAVGLALTVVAWGVSAQRRARGQARFALMRRGAEEDITRLGEEIDQLDYEFQVSGHSGMTADQDWRLAIDAYEAAKNALVMARREQELHGVARAIQDGRNALTRLRARVR</sequence>
<dbReference type="InterPro" id="IPR051082">
    <property type="entry name" value="Pentapeptide-BTB/POZ_domain"/>
</dbReference>
<feature type="compositionally biased region" description="Basic and acidic residues" evidence="1">
    <location>
        <begin position="50"/>
        <end position="60"/>
    </location>
</feature>
<comment type="caution">
    <text evidence="4">The sequence shown here is derived from an EMBL/GenBank/DDBJ whole genome shotgun (WGS) entry which is preliminary data.</text>
</comment>
<feature type="transmembrane region" description="Helical" evidence="2">
    <location>
        <begin position="293"/>
        <end position="317"/>
    </location>
</feature>
<keyword evidence="2" id="KW-1133">Transmembrane helix</keyword>
<protein>
    <recommendedName>
        <fullName evidence="6">Pentapeptide repeat-containing protein</fullName>
    </recommendedName>
</protein>
<dbReference type="Gene3D" id="2.160.20.80">
    <property type="entry name" value="E3 ubiquitin-protein ligase SopA"/>
    <property type="match status" value="2"/>
</dbReference>
<keyword evidence="5" id="KW-1185">Reference proteome</keyword>
<feature type="region of interest" description="Disordered" evidence="1">
    <location>
        <begin position="251"/>
        <end position="288"/>
    </location>
</feature>
<evidence type="ECO:0000313" key="5">
    <source>
        <dbReference type="Proteomes" id="UP000655044"/>
    </source>
</evidence>